<dbReference type="InterPro" id="IPR013325">
    <property type="entry name" value="RNA_pol_sigma_r2"/>
</dbReference>
<dbReference type="Gene3D" id="1.10.10.10">
    <property type="entry name" value="Winged helix-like DNA-binding domain superfamily/Winged helix DNA-binding domain"/>
    <property type="match status" value="1"/>
</dbReference>
<evidence type="ECO:0000256" key="2">
    <source>
        <dbReference type="ARBA" id="ARBA00023015"/>
    </source>
</evidence>
<comment type="caution">
    <text evidence="9">The sequence shown here is derived from an EMBL/GenBank/DDBJ whole genome shotgun (WGS) entry which is preliminary data.</text>
</comment>
<dbReference type="PANTHER" id="PTHR43133:SF51">
    <property type="entry name" value="RNA POLYMERASE SIGMA FACTOR"/>
    <property type="match status" value="1"/>
</dbReference>
<evidence type="ECO:0000313" key="10">
    <source>
        <dbReference type="Proteomes" id="UP000250369"/>
    </source>
</evidence>
<dbReference type="InterPro" id="IPR014284">
    <property type="entry name" value="RNA_pol_sigma-70_dom"/>
</dbReference>
<dbReference type="OrthoDB" id="188761at2"/>
<comment type="similarity">
    <text evidence="1 6">Belongs to the sigma-70 factor family. ECF subfamily.</text>
</comment>
<dbReference type="Gene3D" id="1.10.1740.10">
    <property type="match status" value="1"/>
</dbReference>
<dbReference type="InterPro" id="IPR000838">
    <property type="entry name" value="RNA_pol_sigma70_ECF_CS"/>
</dbReference>
<evidence type="ECO:0000256" key="6">
    <source>
        <dbReference type="RuleBase" id="RU000716"/>
    </source>
</evidence>
<feature type="domain" description="RNA polymerase sigma factor 70 region 4 type 2" evidence="8">
    <location>
        <begin position="153"/>
        <end position="204"/>
    </location>
</feature>
<evidence type="ECO:0000256" key="1">
    <source>
        <dbReference type="ARBA" id="ARBA00010641"/>
    </source>
</evidence>
<dbReference type="CDD" id="cd06171">
    <property type="entry name" value="Sigma70_r4"/>
    <property type="match status" value="1"/>
</dbReference>
<proteinExistence type="inferred from homology"/>
<dbReference type="RefSeq" id="WP_113029098.1">
    <property type="nucleotide sequence ID" value="NZ_QMFB01000001.1"/>
</dbReference>
<dbReference type="SUPFAM" id="SSF88659">
    <property type="entry name" value="Sigma3 and sigma4 domains of RNA polymerase sigma factors"/>
    <property type="match status" value="1"/>
</dbReference>
<keyword evidence="10" id="KW-1185">Reference proteome</keyword>
<protein>
    <recommendedName>
        <fullName evidence="6">RNA polymerase sigma factor</fullName>
    </recommendedName>
</protein>
<sequence>MGLCDESDERLAQLARDGDRIAFDELVVRHRMKAFTWASKITRNHHLTEDIVQDALVRAFLHLGSLSDAARFLPWLRKIVTNQALMRMRRGGPYKRELPISGYSLPSLHRRDVDLQDMDAILHYLSDRLSSAGGSDAGTDPQQNLEKREFIDMVRGLLPCLTERERRVFEAHFFDECSPQEIAQLFGLTTGNVYKLISRSRHKMMQERMAATIRDYIMRRKEEKMTMRKILDKKVMLEPYQTSVLKFNNRLHHALMLDNPEISLTSIAGNANV</sequence>
<evidence type="ECO:0000259" key="7">
    <source>
        <dbReference type="Pfam" id="PF04542"/>
    </source>
</evidence>
<keyword evidence="5 6" id="KW-0804">Transcription</keyword>
<reference evidence="9 10" key="1">
    <citation type="journal article" date="2009" name="Int. J. Syst. Evol. Microbiol.">
        <title>Paenibacillus contaminans sp. nov., isolated from a contaminated laboratory plate.</title>
        <authorList>
            <person name="Chou J.H."/>
            <person name="Lee J.H."/>
            <person name="Lin M.C."/>
            <person name="Chang P.S."/>
            <person name="Arun A.B."/>
            <person name="Young C.C."/>
            <person name="Chen W.M."/>
        </authorList>
    </citation>
    <scope>NUCLEOTIDE SEQUENCE [LARGE SCALE GENOMIC DNA]</scope>
    <source>
        <strain evidence="9 10">CKOBP-6</strain>
    </source>
</reference>
<dbReference type="GO" id="GO:0006950">
    <property type="term" value="P:response to stress"/>
    <property type="evidence" value="ECO:0007669"/>
    <property type="project" value="UniProtKB-ARBA"/>
</dbReference>
<feature type="domain" description="RNA polymerase sigma-70 region 2" evidence="7">
    <location>
        <begin position="26"/>
        <end position="90"/>
    </location>
</feature>
<dbReference type="GO" id="GO:0003677">
    <property type="term" value="F:DNA binding"/>
    <property type="evidence" value="ECO:0007669"/>
    <property type="project" value="UniProtKB-KW"/>
</dbReference>
<dbReference type="InterPro" id="IPR007627">
    <property type="entry name" value="RNA_pol_sigma70_r2"/>
</dbReference>
<dbReference type="Pfam" id="PF04542">
    <property type="entry name" value="Sigma70_r2"/>
    <property type="match status" value="1"/>
</dbReference>
<dbReference type="PANTHER" id="PTHR43133">
    <property type="entry name" value="RNA POLYMERASE ECF-TYPE SIGMA FACTO"/>
    <property type="match status" value="1"/>
</dbReference>
<dbReference type="EMBL" id="QMFB01000001">
    <property type="protein sequence ID" value="RAV22989.1"/>
    <property type="molecule type" value="Genomic_DNA"/>
</dbReference>
<dbReference type="InterPro" id="IPR013249">
    <property type="entry name" value="RNA_pol_sigma70_r4_t2"/>
</dbReference>
<evidence type="ECO:0000256" key="5">
    <source>
        <dbReference type="ARBA" id="ARBA00023163"/>
    </source>
</evidence>
<name>A0A329MSN2_9BACL</name>
<evidence type="ECO:0000313" key="9">
    <source>
        <dbReference type="EMBL" id="RAV22989.1"/>
    </source>
</evidence>
<dbReference type="Pfam" id="PF08281">
    <property type="entry name" value="Sigma70_r4_2"/>
    <property type="match status" value="1"/>
</dbReference>
<gene>
    <name evidence="9" type="ORF">DQG23_01955</name>
</gene>
<dbReference type="GO" id="GO:0006352">
    <property type="term" value="P:DNA-templated transcription initiation"/>
    <property type="evidence" value="ECO:0007669"/>
    <property type="project" value="InterPro"/>
</dbReference>
<evidence type="ECO:0000256" key="3">
    <source>
        <dbReference type="ARBA" id="ARBA00023082"/>
    </source>
</evidence>
<dbReference type="NCBIfam" id="TIGR02937">
    <property type="entry name" value="sigma70-ECF"/>
    <property type="match status" value="1"/>
</dbReference>
<evidence type="ECO:0000259" key="8">
    <source>
        <dbReference type="Pfam" id="PF08281"/>
    </source>
</evidence>
<dbReference type="PROSITE" id="PS01063">
    <property type="entry name" value="SIGMA70_ECF"/>
    <property type="match status" value="1"/>
</dbReference>
<keyword evidence="2 6" id="KW-0805">Transcription regulation</keyword>
<dbReference type="AlphaFoldDB" id="A0A329MSN2"/>
<keyword evidence="3 6" id="KW-0731">Sigma factor</keyword>
<dbReference type="Proteomes" id="UP000250369">
    <property type="component" value="Unassembled WGS sequence"/>
</dbReference>
<dbReference type="GO" id="GO:0016987">
    <property type="term" value="F:sigma factor activity"/>
    <property type="evidence" value="ECO:0007669"/>
    <property type="project" value="UniProtKB-KW"/>
</dbReference>
<dbReference type="SUPFAM" id="SSF88946">
    <property type="entry name" value="Sigma2 domain of RNA polymerase sigma factors"/>
    <property type="match status" value="1"/>
</dbReference>
<accession>A0A329MSN2</accession>
<evidence type="ECO:0000256" key="4">
    <source>
        <dbReference type="ARBA" id="ARBA00023125"/>
    </source>
</evidence>
<dbReference type="InterPro" id="IPR013324">
    <property type="entry name" value="RNA_pol_sigma_r3/r4-like"/>
</dbReference>
<organism evidence="9 10">
    <name type="scientific">Paenibacillus contaminans</name>
    <dbReference type="NCBI Taxonomy" id="450362"/>
    <lineage>
        <taxon>Bacteria</taxon>
        <taxon>Bacillati</taxon>
        <taxon>Bacillota</taxon>
        <taxon>Bacilli</taxon>
        <taxon>Bacillales</taxon>
        <taxon>Paenibacillaceae</taxon>
        <taxon>Paenibacillus</taxon>
    </lineage>
</organism>
<keyword evidence="4 6" id="KW-0238">DNA-binding</keyword>
<dbReference type="InterPro" id="IPR039425">
    <property type="entry name" value="RNA_pol_sigma-70-like"/>
</dbReference>
<dbReference type="InterPro" id="IPR036388">
    <property type="entry name" value="WH-like_DNA-bd_sf"/>
</dbReference>